<dbReference type="PROSITE" id="PS50110">
    <property type="entry name" value="RESPONSE_REGULATORY"/>
    <property type="match status" value="1"/>
</dbReference>
<evidence type="ECO:0000256" key="1">
    <source>
        <dbReference type="ARBA" id="ARBA00018672"/>
    </source>
</evidence>
<dbReference type="AlphaFoldDB" id="A0A371AWJ2"/>
<dbReference type="Gene3D" id="2.40.50.1020">
    <property type="entry name" value="LytTr DNA-binding domain"/>
    <property type="match status" value="1"/>
</dbReference>
<feature type="modified residue" description="4-aspartylphosphate" evidence="3">
    <location>
        <position position="61"/>
    </location>
</feature>
<dbReference type="GO" id="GO:0003677">
    <property type="term" value="F:DNA binding"/>
    <property type="evidence" value="ECO:0007669"/>
    <property type="project" value="UniProtKB-KW"/>
</dbReference>
<keyword evidence="6" id="KW-0238">DNA-binding</keyword>
<dbReference type="SMART" id="SM00448">
    <property type="entry name" value="REC"/>
    <property type="match status" value="1"/>
</dbReference>
<dbReference type="SUPFAM" id="SSF52172">
    <property type="entry name" value="CheY-like"/>
    <property type="match status" value="1"/>
</dbReference>
<evidence type="ECO:0000256" key="3">
    <source>
        <dbReference type="PROSITE-ProRule" id="PRU00169"/>
    </source>
</evidence>
<dbReference type="GO" id="GO:0000156">
    <property type="term" value="F:phosphorelay response regulator activity"/>
    <property type="evidence" value="ECO:0007669"/>
    <property type="project" value="InterPro"/>
</dbReference>
<feature type="domain" description="HTH LytTR-type" evidence="5">
    <location>
        <begin position="133"/>
        <end position="231"/>
    </location>
</feature>
<dbReference type="Proteomes" id="UP000255036">
    <property type="component" value="Unassembled WGS sequence"/>
</dbReference>
<dbReference type="Pfam" id="PF04397">
    <property type="entry name" value="LytTR"/>
    <property type="match status" value="1"/>
</dbReference>
<gene>
    <name evidence="6" type="ORF">DWV06_06545</name>
</gene>
<dbReference type="Pfam" id="PF00072">
    <property type="entry name" value="Response_reg"/>
    <property type="match status" value="1"/>
</dbReference>
<dbReference type="SMART" id="SM00850">
    <property type="entry name" value="LytTR"/>
    <property type="match status" value="1"/>
</dbReference>
<evidence type="ECO:0000256" key="2">
    <source>
        <dbReference type="ARBA" id="ARBA00024867"/>
    </source>
</evidence>
<evidence type="ECO:0000259" key="5">
    <source>
        <dbReference type="PROSITE" id="PS50930"/>
    </source>
</evidence>
<protein>
    <recommendedName>
        <fullName evidence="1">Stage 0 sporulation protein A homolog</fullName>
    </recommendedName>
</protein>
<dbReference type="EMBL" id="QRCT01000016">
    <property type="protein sequence ID" value="RDU23948.1"/>
    <property type="molecule type" value="Genomic_DNA"/>
</dbReference>
<evidence type="ECO:0000259" key="4">
    <source>
        <dbReference type="PROSITE" id="PS50110"/>
    </source>
</evidence>
<name>A0A371AWJ2_9FIRM</name>
<dbReference type="InterPro" id="IPR011006">
    <property type="entry name" value="CheY-like_superfamily"/>
</dbReference>
<dbReference type="PANTHER" id="PTHR37299:SF1">
    <property type="entry name" value="STAGE 0 SPORULATION PROTEIN A HOMOLOG"/>
    <property type="match status" value="1"/>
</dbReference>
<keyword evidence="7" id="KW-1185">Reference proteome</keyword>
<evidence type="ECO:0000313" key="7">
    <source>
        <dbReference type="Proteomes" id="UP000255036"/>
    </source>
</evidence>
<dbReference type="InterPro" id="IPR046947">
    <property type="entry name" value="LytR-like"/>
</dbReference>
<feature type="domain" description="Response regulatory" evidence="4">
    <location>
        <begin position="8"/>
        <end position="124"/>
    </location>
</feature>
<keyword evidence="3" id="KW-0597">Phosphoprotein</keyword>
<dbReference type="Gene3D" id="3.40.50.2300">
    <property type="match status" value="1"/>
</dbReference>
<dbReference type="PROSITE" id="PS50930">
    <property type="entry name" value="HTH_LYTTR"/>
    <property type="match status" value="1"/>
</dbReference>
<accession>A0A371AWJ2</accession>
<comment type="function">
    <text evidence="2">May play the central regulatory role in sporulation. It may be an element of the effector pathway responsible for the activation of sporulation genes in response to nutritional stress. Spo0A may act in concert with spo0H (a sigma factor) to control the expression of some genes that are critical to the sporulation process.</text>
</comment>
<evidence type="ECO:0000313" key="6">
    <source>
        <dbReference type="EMBL" id="RDU23948.1"/>
    </source>
</evidence>
<comment type="caution">
    <text evidence="6">The sequence shown here is derived from an EMBL/GenBank/DDBJ whole genome shotgun (WGS) entry which is preliminary data.</text>
</comment>
<sequence length="240" mass="28288">MEEVREMNIVVCDDDEVIRKKIIQMCFKFQNETHITGEIIEMSSGEDVLNYHEQIDVLILDIELPGKNGIQVMREIEQEQSYDYIVFVSSHQEAVWNSFSCKTVGFIRKPIEYEQLRRILKKVAELKNEEFLIEIDTDQGVCVVKSSDLIYIKGEGSYTRIVTKNESLIVRKTLSQWEKQLTGMNMLRAHKSYFINMEYIKNIKQNVILDTGEEIKISRLRKSELLEKYHTFLKKKAFFL</sequence>
<dbReference type="InterPro" id="IPR001789">
    <property type="entry name" value="Sig_transdc_resp-reg_receiver"/>
</dbReference>
<reference evidence="6 7" key="1">
    <citation type="submission" date="2018-07" db="EMBL/GenBank/DDBJ databases">
        <title>Anaerosacharophilus polymeroproducens gen. nov. sp. nov., an anaerobic bacterium isolated from salt field.</title>
        <authorList>
            <person name="Kim W."/>
            <person name="Yang S.-H."/>
            <person name="Oh J."/>
            <person name="Lee J.-H."/>
            <person name="Kwon K.K."/>
        </authorList>
    </citation>
    <scope>NUCLEOTIDE SEQUENCE [LARGE SCALE GENOMIC DNA]</scope>
    <source>
        <strain evidence="6 7">MCWD5</strain>
    </source>
</reference>
<organism evidence="6 7">
    <name type="scientific">Anaerosacchariphilus polymeriproducens</name>
    <dbReference type="NCBI Taxonomy" id="1812858"/>
    <lineage>
        <taxon>Bacteria</taxon>
        <taxon>Bacillati</taxon>
        <taxon>Bacillota</taxon>
        <taxon>Clostridia</taxon>
        <taxon>Lachnospirales</taxon>
        <taxon>Lachnospiraceae</taxon>
        <taxon>Anaerosacchariphilus</taxon>
    </lineage>
</organism>
<dbReference type="PANTHER" id="PTHR37299">
    <property type="entry name" value="TRANSCRIPTIONAL REGULATOR-RELATED"/>
    <property type="match status" value="1"/>
</dbReference>
<dbReference type="InterPro" id="IPR007492">
    <property type="entry name" value="LytTR_DNA-bd_dom"/>
</dbReference>
<proteinExistence type="predicted"/>